<dbReference type="Proteomes" id="UP001151760">
    <property type="component" value="Unassembled WGS sequence"/>
</dbReference>
<gene>
    <name evidence="1" type="ORF">Tco_1043382</name>
</gene>
<evidence type="ECO:0000313" key="2">
    <source>
        <dbReference type="Proteomes" id="UP001151760"/>
    </source>
</evidence>
<reference evidence="1" key="1">
    <citation type="journal article" date="2022" name="Int. J. Mol. Sci.">
        <title>Draft Genome of Tanacetum Coccineum: Genomic Comparison of Closely Related Tanacetum-Family Plants.</title>
        <authorList>
            <person name="Yamashiro T."/>
            <person name="Shiraishi A."/>
            <person name="Nakayama K."/>
            <person name="Satake H."/>
        </authorList>
    </citation>
    <scope>NUCLEOTIDE SEQUENCE</scope>
</reference>
<evidence type="ECO:0000313" key="1">
    <source>
        <dbReference type="EMBL" id="GJT76657.1"/>
    </source>
</evidence>
<dbReference type="PANTHER" id="PTHR36617">
    <property type="entry name" value="PROTEIN, PUTATIVE-RELATED"/>
    <property type="match status" value="1"/>
</dbReference>
<proteinExistence type="predicted"/>
<dbReference type="PANTHER" id="PTHR36617:SF5">
    <property type="entry name" value="OS05G0421675 PROTEIN"/>
    <property type="match status" value="1"/>
</dbReference>
<accession>A0ABQ5GP26</accession>
<reference evidence="1" key="2">
    <citation type="submission" date="2022-01" db="EMBL/GenBank/DDBJ databases">
        <authorList>
            <person name="Yamashiro T."/>
            <person name="Shiraishi A."/>
            <person name="Satake H."/>
            <person name="Nakayama K."/>
        </authorList>
    </citation>
    <scope>NUCLEOTIDE SEQUENCE</scope>
</reference>
<organism evidence="1 2">
    <name type="scientific">Tanacetum coccineum</name>
    <dbReference type="NCBI Taxonomy" id="301880"/>
    <lineage>
        <taxon>Eukaryota</taxon>
        <taxon>Viridiplantae</taxon>
        <taxon>Streptophyta</taxon>
        <taxon>Embryophyta</taxon>
        <taxon>Tracheophyta</taxon>
        <taxon>Spermatophyta</taxon>
        <taxon>Magnoliopsida</taxon>
        <taxon>eudicotyledons</taxon>
        <taxon>Gunneridae</taxon>
        <taxon>Pentapetalae</taxon>
        <taxon>asterids</taxon>
        <taxon>campanulids</taxon>
        <taxon>Asterales</taxon>
        <taxon>Asteraceae</taxon>
        <taxon>Asteroideae</taxon>
        <taxon>Anthemideae</taxon>
        <taxon>Anthemidinae</taxon>
        <taxon>Tanacetum</taxon>
    </lineage>
</organism>
<name>A0ABQ5GP26_9ASTR</name>
<sequence length="119" mass="13374">MVGVGNLGVRGSGVRGGRGGVWNDIIKVGEELERLGLEFGLSFVGEVGNEGDIRFWVDRWVGGVRLCDRFPRLYHLEGGDRWRWELHESGEFTVKELTKMVEEKILEVNNGGGAMIWNK</sequence>
<comment type="caution">
    <text evidence="1">The sequence shown here is derived from an EMBL/GenBank/DDBJ whole genome shotgun (WGS) entry which is preliminary data.</text>
</comment>
<dbReference type="EMBL" id="BQNB010018643">
    <property type="protein sequence ID" value="GJT76657.1"/>
    <property type="molecule type" value="Genomic_DNA"/>
</dbReference>
<keyword evidence="2" id="KW-1185">Reference proteome</keyword>
<protein>
    <submittedName>
        <fullName evidence="1">Uncharacterized protein</fullName>
    </submittedName>
</protein>